<protein>
    <submittedName>
        <fullName evidence="1">Uncharacterized protein</fullName>
    </submittedName>
</protein>
<name>A0A096F953_COMTE</name>
<proteinExistence type="predicted"/>
<dbReference type="AlphaFoldDB" id="A0A096F953"/>
<accession>A0A096F953</accession>
<comment type="caution">
    <text evidence="1">The sequence shown here is derived from an EMBL/GenBank/DDBJ whole genome shotgun (WGS) entry which is preliminary data.</text>
</comment>
<dbReference type="Proteomes" id="UP000029553">
    <property type="component" value="Unassembled WGS sequence"/>
</dbReference>
<dbReference type="EMBL" id="AWOR01000070">
    <property type="protein sequence ID" value="KGH26253.1"/>
    <property type="molecule type" value="Genomic_DNA"/>
</dbReference>
<sequence length="47" mass="5414">MDAVLVGLVFLRNYRVFLKITQQIFKLTSLIRVSPVKVLILQINQAI</sequence>
<organism evidence="1 2">
    <name type="scientific">Comamonas testosteroni</name>
    <name type="common">Pseudomonas testosteroni</name>
    <dbReference type="NCBI Taxonomy" id="285"/>
    <lineage>
        <taxon>Bacteria</taxon>
        <taxon>Pseudomonadati</taxon>
        <taxon>Pseudomonadota</taxon>
        <taxon>Betaproteobacteria</taxon>
        <taxon>Burkholderiales</taxon>
        <taxon>Comamonadaceae</taxon>
        <taxon>Comamonas</taxon>
    </lineage>
</organism>
<evidence type="ECO:0000313" key="1">
    <source>
        <dbReference type="EMBL" id="KGH26253.1"/>
    </source>
</evidence>
<evidence type="ECO:0000313" key="2">
    <source>
        <dbReference type="Proteomes" id="UP000029553"/>
    </source>
</evidence>
<reference evidence="1 2" key="1">
    <citation type="submission" date="2013-09" db="EMBL/GenBank/DDBJ databases">
        <title>High correlation between genotypes and phenotypes of environmental bacteria Comamonas testosteroni strains.</title>
        <authorList>
            <person name="Liu L."/>
            <person name="Zhu W."/>
            <person name="Xia X."/>
            <person name="Xu B."/>
            <person name="Luo M."/>
            <person name="Wang G."/>
        </authorList>
    </citation>
    <scope>NUCLEOTIDE SEQUENCE [LARGE SCALE GENOMIC DNA]</scope>
    <source>
        <strain evidence="1 2">JL40</strain>
    </source>
</reference>
<gene>
    <name evidence="1" type="ORF">P353_22550</name>
</gene>